<dbReference type="RefSeq" id="WP_007275691.1">
    <property type="nucleotide sequence ID" value="NZ_AOLM01000023.1"/>
</dbReference>
<protein>
    <recommendedName>
        <fullName evidence="4">Sulfatase N-terminal domain-containing protein</fullName>
    </recommendedName>
</protein>
<comment type="caution">
    <text evidence="2">The sequence shown here is derived from an EMBL/GenBank/DDBJ whole genome shotgun (WGS) entry which is preliminary data.</text>
</comment>
<accession>M0HZX7</accession>
<dbReference type="SUPFAM" id="SSF53649">
    <property type="entry name" value="Alkaline phosphatase-like"/>
    <property type="match status" value="1"/>
</dbReference>
<dbReference type="EMBL" id="AOLM01000023">
    <property type="protein sequence ID" value="ELZ90120.1"/>
    <property type="molecule type" value="Genomic_DNA"/>
</dbReference>
<keyword evidence="3" id="KW-1185">Reference proteome</keyword>
<evidence type="ECO:0000256" key="1">
    <source>
        <dbReference type="SAM" id="MobiDB-lite"/>
    </source>
</evidence>
<evidence type="ECO:0008006" key="4">
    <source>
        <dbReference type="Google" id="ProtNLM"/>
    </source>
</evidence>
<organism evidence="2 3">
    <name type="scientific">Haloferax sulfurifontis ATCC BAA-897</name>
    <dbReference type="NCBI Taxonomy" id="662480"/>
    <lineage>
        <taxon>Archaea</taxon>
        <taxon>Methanobacteriati</taxon>
        <taxon>Methanobacteriota</taxon>
        <taxon>Stenosarchaea group</taxon>
        <taxon>Halobacteria</taxon>
        <taxon>Halobacteriales</taxon>
        <taxon>Haloferacaceae</taxon>
        <taxon>Haloferax</taxon>
    </lineage>
</organism>
<gene>
    <name evidence="2" type="ORF">C441_14469</name>
</gene>
<dbReference type="OrthoDB" id="100846at2157"/>
<dbReference type="AlphaFoldDB" id="M0HZX7"/>
<evidence type="ECO:0000313" key="3">
    <source>
        <dbReference type="Proteomes" id="UP000011508"/>
    </source>
</evidence>
<proteinExistence type="predicted"/>
<name>M0HZX7_9EURY</name>
<reference evidence="2 3" key="1">
    <citation type="journal article" date="2014" name="PLoS Genet.">
        <title>Phylogenetically driven sequencing of extremely halophilic archaea reveals strategies for static and dynamic osmo-response.</title>
        <authorList>
            <person name="Becker E.A."/>
            <person name="Seitzer P.M."/>
            <person name="Tritt A."/>
            <person name="Larsen D."/>
            <person name="Krusor M."/>
            <person name="Yao A.I."/>
            <person name="Wu D."/>
            <person name="Madern D."/>
            <person name="Eisen J.A."/>
            <person name="Darling A.E."/>
            <person name="Facciotti M.T."/>
        </authorList>
    </citation>
    <scope>NUCLEOTIDE SEQUENCE [LARGE SCALE GENOMIC DNA]</scope>
    <source>
        <strain evidence="2 3">ATCC BAA-897</strain>
    </source>
</reference>
<dbReference type="Proteomes" id="UP000011508">
    <property type="component" value="Unassembled WGS sequence"/>
</dbReference>
<feature type="region of interest" description="Disordered" evidence="1">
    <location>
        <begin position="298"/>
        <end position="330"/>
    </location>
</feature>
<dbReference type="InterPro" id="IPR017850">
    <property type="entry name" value="Alkaline_phosphatase_core_sf"/>
</dbReference>
<sequence>MDSIPGVSAIRYAYAEISKNGDDRYWWRDRFINRVVSPTQQRIYGRGNAIDPFGGEHRYTDWDVLFVLDACRADLFEETIPDSGINYSSYEVVESPASSTPEWTSRLFEGRSFGDIVYITANPWTARVAPDSFHDRIDVWHDDFDDDVGTVRPEAMIKAAKAAVDDYPNKRIVVHLMQPHIPFIGGAEVDEGSKNNPEQVINEQIKTTGKEGPFGKLRYGDGDIKKIWSEYKSNLDLALKNIKNIINDIDGRIVLTADHGNMFGEIAWPFPIRVYGHPDGLRSSPLVDVPWAVLESDSPRPTITDDGAKHVPLPGEENQLSNKLESLGYK</sequence>
<evidence type="ECO:0000313" key="2">
    <source>
        <dbReference type="EMBL" id="ELZ90120.1"/>
    </source>
</evidence>
<dbReference type="Gene3D" id="3.40.720.10">
    <property type="entry name" value="Alkaline Phosphatase, subunit A"/>
    <property type="match status" value="1"/>
</dbReference>